<protein>
    <submittedName>
        <fullName evidence="8 10">Histone H4 transcription factor</fullName>
    </submittedName>
</protein>
<organism evidence="8">
    <name type="scientific">Echinococcus granulosus</name>
    <name type="common">Hydatid tapeworm</name>
    <dbReference type="NCBI Taxonomy" id="6210"/>
    <lineage>
        <taxon>Eukaryota</taxon>
        <taxon>Metazoa</taxon>
        <taxon>Spiralia</taxon>
        <taxon>Lophotrochozoa</taxon>
        <taxon>Platyhelminthes</taxon>
        <taxon>Cestoda</taxon>
        <taxon>Eucestoda</taxon>
        <taxon>Cyclophyllidea</taxon>
        <taxon>Taeniidae</taxon>
        <taxon>Echinococcus</taxon>
        <taxon>Echinococcus granulosus group</taxon>
    </lineage>
</organism>
<keyword evidence="1" id="KW-0479">Metal-binding</keyword>
<feature type="domain" description="C2H2-type" evidence="7">
    <location>
        <begin position="387"/>
        <end position="415"/>
    </location>
</feature>
<evidence type="ECO:0000256" key="2">
    <source>
        <dbReference type="ARBA" id="ARBA00022737"/>
    </source>
</evidence>
<dbReference type="InterPro" id="IPR036236">
    <property type="entry name" value="Znf_C2H2_sf"/>
</dbReference>
<keyword evidence="3 5" id="KW-0863">Zinc-finger</keyword>
<reference evidence="8" key="2">
    <citation type="submission" date="2014-06" db="EMBL/GenBank/DDBJ databases">
        <authorList>
            <person name="Aslett M."/>
        </authorList>
    </citation>
    <scope>NUCLEOTIDE SEQUENCE</scope>
</reference>
<dbReference type="GO" id="GO:0008270">
    <property type="term" value="F:zinc ion binding"/>
    <property type="evidence" value="ECO:0007669"/>
    <property type="project" value="UniProtKB-KW"/>
</dbReference>
<dbReference type="Pfam" id="PF00096">
    <property type="entry name" value="zf-C2H2"/>
    <property type="match status" value="1"/>
</dbReference>
<reference evidence="10" key="3">
    <citation type="submission" date="2020-10" db="UniProtKB">
        <authorList>
            <consortium name="WormBaseParasite"/>
        </authorList>
    </citation>
    <scope>IDENTIFICATION</scope>
</reference>
<evidence type="ECO:0000256" key="4">
    <source>
        <dbReference type="ARBA" id="ARBA00022833"/>
    </source>
</evidence>
<feature type="region of interest" description="Disordered" evidence="6">
    <location>
        <begin position="287"/>
        <end position="314"/>
    </location>
</feature>
<feature type="compositionally biased region" description="Low complexity" evidence="6">
    <location>
        <begin position="288"/>
        <end position="299"/>
    </location>
</feature>
<dbReference type="InterPro" id="IPR013087">
    <property type="entry name" value="Znf_C2H2_type"/>
</dbReference>
<feature type="domain" description="C2H2-type" evidence="7">
    <location>
        <begin position="209"/>
        <end position="236"/>
    </location>
</feature>
<sequence>MASNDFVLSCQWLRCEAILNIYPDFRQHLLEHLQMEWNSPSNIFCGVCGDLLGRDESAYRHIYFHAWLVYLSARGSFYQTSEKLPPCKLPEDFSSIPDFPTPFCCAWKNCCFQTNDVASLYSHVSKHPQIYMLGGSDDDKDQQYACLWDGCSFSCSRLGNLVAHLRSHTQEKVVACPQCGLLFTARTKLRDHLVRQHQTEDPTSSTATYQCAYCLRCFGNKSLLQAHANRHINKHICPLCNLTLHSKSAVKRHMLFRHTNKASVSCPHCSASVKDAHSLDSHISRCHQQSNSSNSVSAVEGKRSPGVGSQRSTTVTPIGPLAIAGSPSLGGGHLFPLQTSTPTATASVKTTVFRCSVEGCKFYSATRPGLCVHMTRKHPPEEPQGNYACHLCPMRTTKGFLLSRHLISKHNHQRPLGHFRFNYILCPEDGLYRLQTTRLDSMEVATALLGPQTVDQLLMGGVTEQVGGETEESACHPSLYRCVVWCVTQDMALKKGVNGTTKAEVSTSYTTMCNFPMMGECLYNGS</sequence>
<dbReference type="PANTHER" id="PTHR24409">
    <property type="entry name" value="ZINC FINGER PROTEIN 142"/>
    <property type="match status" value="1"/>
</dbReference>
<keyword evidence="2" id="KW-0677">Repeat</keyword>
<dbReference type="AlphaFoldDB" id="A0A068W6U6"/>
<gene>
    <name evidence="10" type="primary">EGR_03830</name>
    <name evidence="8" type="ORF">EgrG_000751500</name>
</gene>
<dbReference type="GO" id="GO:0000977">
    <property type="term" value="F:RNA polymerase II transcription regulatory region sequence-specific DNA binding"/>
    <property type="evidence" value="ECO:0007669"/>
    <property type="project" value="TreeGrafter"/>
</dbReference>
<dbReference type="PROSITE" id="PS00028">
    <property type="entry name" value="ZINC_FINGER_C2H2_1"/>
    <property type="match status" value="5"/>
</dbReference>
<dbReference type="WBParaSite" id="EgrG_000751500">
    <property type="protein sequence ID" value="EgrG_000751500"/>
    <property type="gene ID" value="EgrG_000751500"/>
</dbReference>
<accession>A0A068W6U6</accession>
<evidence type="ECO:0000256" key="1">
    <source>
        <dbReference type="ARBA" id="ARBA00022723"/>
    </source>
</evidence>
<name>A0A068W6U6_ECHGR</name>
<evidence type="ECO:0000256" key="5">
    <source>
        <dbReference type="PROSITE-ProRule" id="PRU00042"/>
    </source>
</evidence>
<evidence type="ECO:0000256" key="6">
    <source>
        <dbReference type="SAM" id="MobiDB-lite"/>
    </source>
</evidence>
<dbReference type="SMART" id="SM00355">
    <property type="entry name" value="ZnF_C2H2"/>
    <property type="match status" value="10"/>
</dbReference>
<evidence type="ECO:0000313" key="9">
    <source>
        <dbReference type="Proteomes" id="UP000492820"/>
    </source>
</evidence>
<dbReference type="PROSITE" id="PS50157">
    <property type="entry name" value="ZINC_FINGER_C2H2_2"/>
    <property type="match status" value="4"/>
</dbReference>
<reference evidence="8 9" key="1">
    <citation type="journal article" date="2013" name="Nature">
        <title>The genomes of four tapeworm species reveal adaptations to parasitism.</title>
        <authorList>
            <person name="Tsai I.J."/>
            <person name="Zarowiecki M."/>
            <person name="Holroyd N."/>
            <person name="Garciarrubio A."/>
            <person name="Sanchez-Flores A."/>
            <person name="Brooks K.L."/>
            <person name="Tracey A."/>
            <person name="Bobes R.J."/>
            <person name="Fragoso G."/>
            <person name="Sciutto E."/>
            <person name="Aslett M."/>
            <person name="Beasley H."/>
            <person name="Bennett H.M."/>
            <person name="Cai J."/>
            <person name="Camicia F."/>
            <person name="Clark R."/>
            <person name="Cucher M."/>
            <person name="De Silva N."/>
            <person name="Day T.A."/>
            <person name="Deplazes P."/>
            <person name="Estrada K."/>
            <person name="Fernandez C."/>
            <person name="Holland P.W."/>
            <person name="Hou J."/>
            <person name="Hu S."/>
            <person name="Huckvale T."/>
            <person name="Hung S.S."/>
            <person name="Kamenetzky L."/>
            <person name="Keane J.A."/>
            <person name="Kiss F."/>
            <person name="Koziol U."/>
            <person name="Lambert O."/>
            <person name="Liu K."/>
            <person name="Luo X."/>
            <person name="Luo Y."/>
            <person name="Macchiaroli N."/>
            <person name="Nichol S."/>
            <person name="Paps J."/>
            <person name="Parkinson J."/>
            <person name="Pouchkina-Stantcheva N."/>
            <person name="Riddiford N."/>
            <person name="Rosenzvit M."/>
            <person name="Salinas G."/>
            <person name="Wasmuth J.D."/>
            <person name="Zamanian M."/>
            <person name="Zheng Y."/>
            <person name="Cai X."/>
            <person name="Soberon X."/>
            <person name="Olson P.D."/>
            <person name="Laclette J.P."/>
            <person name="Brehm K."/>
            <person name="Berriman M."/>
            <person name="Garciarrubio A."/>
            <person name="Bobes R.J."/>
            <person name="Fragoso G."/>
            <person name="Sanchez-Flores A."/>
            <person name="Estrada K."/>
            <person name="Cevallos M.A."/>
            <person name="Morett E."/>
            <person name="Gonzalez V."/>
            <person name="Portillo T."/>
            <person name="Ochoa-Leyva A."/>
            <person name="Jose M.V."/>
            <person name="Sciutto E."/>
            <person name="Landa A."/>
            <person name="Jimenez L."/>
            <person name="Valdes V."/>
            <person name="Carrero J.C."/>
            <person name="Larralde C."/>
            <person name="Morales-Montor J."/>
            <person name="Limon-Lason J."/>
            <person name="Soberon X."/>
            <person name="Laclette J.P."/>
        </authorList>
    </citation>
    <scope>NUCLEOTIDE SEQUENCE [LARGE SCALE GENOMIC DNA]</scope>
</reference>
<proteinExistence type="predicted"/>
<evidence type="ECO:0000313" key="8">
    <source>
        <dbReference type="EMBL" id="CDS15115.1"/>
    </source>
</evidence>
<dbReference type="EMBL" id="LK028576">
    <property type="protein sequence ID" value="CDS15115.1"/>
    <property type="molecule type" value="Genomic_DNA"/>
</dbReference>
<feature type="domain" description="C2H2-type" evidence="7">
    <location>
        <begin position="144"/>
        <end position="173"/>
    </location>
</feature>
<keyword evidence="4" id="KW-0862">Zinc</keyword>
<feature type="domain" description="C2H2-type" evidence="7">
    <location>
        <begin position="174"/>
        <end position="202"/>
    </location>
</feature>
<dbReference type="Gene3D" id="3.30.160.60">
    <property type="entry name" value="Classic Zinc Finger"/>
    <property type="match status" value="4"/>
</dbReference>
<evidence type="ECO:0000256" key="3">
    <source>
        <dbReference type="ARBA" id="ARBA00022771"/>
    </source>
</evidence>
<dbReference type="SUPFAM" id="SSF57667">
    <property type="entry name" value="beta-beta-alpha zinc fingers"/>
    <property type="match status" value="2"/>
</dbReference>
<dbReference type="OrthoDB" id="6077919at2759"/>
<dbReference type="GO" id="GO:0000981">
    <property type="term" value="F:DNA-binding transcription factor activity, RNA polymerase II-specific"/>
    <property type="evidence" value="ECO:0007669"/>
    <property type="project" value="TreeGrafter"/>
</dbReference>
<evidence type="ECO:0000259" key="7">
    <source>
        <dbReference type="PROSITE" id="PS50157"/>
    </source>
</evidence>
<evidence type="ECO:0000313" key="10">
    <source>
        <dbReference type="WBParaSite" id="EgrG_000751500"/>
    </source>
</evidence>
<dbReference type="Proteomes" id="UP000492820">
    <property type="component" value="Unassembled WGS sequence"/>
</dbReference>
<dbReference type="PANTHER" id="PTHR24409:SF295">
    <property type="entry name" value="AZ2-RELATED"/>
    <property type="match status" value="1"/>
</dbReference>
<dbReference type="GO" id="GO:0005634">
    <property type="term" value="C:nucleus"/>
    <property type="evidence" value="ECO:0007669"/>
    <property type="project" value="TreeGrafter"/>
</dbReference>